<dbReference type="OrthoDB" id="2735472at2"/>
<protein>
    <recommendedName>
        <fullName evidence="4">DUF3021 domain-containing protein</fullName>
    </recommendedName>
</protein>
<dbReference type="AlphaFoldDB" id="A0A265NA76"/>
<accession>A0A265NA76</accession>
<reference evidence="2 3" key="1">
    <citation type="submission" date="2017-08" db="EMBL/GenBank/DDBJ databases">
        <title>Virgibacillus indicus sp. nov. and Virgibacillus profoundi sp. nov, two moderately halophilic bacteria isolated from marine sediment by using the Microfluidic Streak Plate.</title>
        <authorList>
            <person name="Xu B."/>
            <person name="Hu B."/>
            <person name="Wang J."/>
            <person name="Zhu Y."/>
            <person name="Huang L."/>
            <person name="Du W."/>
            <person name="Huang Y."/>
        </authorList>
    </citation>
    <scope>NUCLEOTIDE SEQUENCE [LARGE SCALE GENOMIC DNA]</scope>
    <source>
        <strain evidence="2 3">IO3-P2-C2</strain>
    </source>
</reference>
<evidence type="ECO:0000313" key="2">
    <source>
        <dbReference type="EMBL" id="OZU88903.1"/>
    </source>
</evidence>
<evidence type="ECO:0000313" key="3">
    <source>
        <dbReference type="Proteomes" id="UP000216498"/>
    </source>
</evidence>
<dbReference type="InterPro" id="IPR021560">
    <property type="entry name" value="DUF3021"/>
</dbReference>
<evidence type="ECO:0000256" key="1">
    <source>
        <dbReference type="SAM" id="Phobius"/>
    </source>
</evidence>
<gene>
    <name evidence="2" type="ORF">CIL03_07735</name>
</gene>
<feature type="transmembrane region" description="Helical" evidence="1">
    <location>
        <begin position="9"/>
        <end position="27"/>
    </location>
</feature>
<dbReference type="RefSeq" id="WP_094885262.1">
    <property type="nucleotide sequence ID" value="NZ_NPMS01000003.1"/>
</dbReference>
<name>A0A265NA76_9BACI</name>
<feature type="transmembrane region" description="Helical" evidence="1">
    <location>
        <begin position="39"/>
        <end position="60"/>
    </location>
</feature>
<keyword evidence="1" id="KW-0812">Transmembrane</keyword>
<dbReference type="Pfam" id="PF11457">
    <property type="entry name" value="DUF3021"/>
    <property type="match status" value="1"/>
</dbReference>
<feature type="transmembrane region" description="Helical" evidence="1">
    <location>
        <begin position="72"/>
        <end position="93"/>
    </location>
</feature>
<comment type="caution">
    <text evidence="2">The sequence shown here is derived from an EMBL/GenBank/DDBJ whole genome shotgun (WGS) entry which is preliminary data.</text>
</comment>
<keyword evidence="3" id="KW-1185">Reference proteome</keyword>
<evidence type="ECO:0008006" key="4">
    <source>
        <dbReference type="Google" id="ProtNLM"/>
    </source>
</evidence>
<keyword evidence="1" id="KW-0472">Membrane</keyword>
<sequence length="136" mass="15530">MIVEILKRSMIGIAFGGIFTFIALTIMKFSEFESTVSEIWMHMGASFLIGIYFGISSLIFGSDGSNMLQKTIIHLFLSLTVWYIIALSVGWIPFTIVSIIISTLIFIIMYMLNWTGYYLYYKKVEASLNAHLQNKE</sequence>
<dbReference type="Proteomes" id="UP000216498">
    <property type="component" value="Unassembled WGS sequence"/>
</dbReference>
<proteinExistence type="predicted"/>
<keyword evidence="1" id="KW-1133">Transmembrane helix</keyword>
<feature type="transmembrane region" description="Helical" evidence="1">
    <location>
        <begin position="99"/>
        <end position="120"/>
    </location>
</feature>
<dbReference type="EMBL" id="NPMS01000003">
    <property type="protein sequence ID" value="OZU88903.1"/>
    <property type="molecule type" value="Genomic_DNA"/>
</dbReference>
<organism evidence="2 3">
    <name type="scientific">Virgibacillus indicus</name>
    <dbReference type="NCBI Taxonomy" id="2024554"/>
    <lineage>
        <taxon>Bacteria</taxon>
        <taxon>Bacillati</taxon>
        <taxon>Bacillota</taxon>
        <taxon>Bacilli</taxon>
        <taxon>Bacillales</taxon>
        <taxon>Bacillaceae</taxon>
        <taxon>Virgibacillus</taxon>
    </lineage>
</organism>